<gene>
    <name evidence="5" type="ORF">SAMN05216289_10218</name>
</gene>
<dbReference type="AlphaFoldDB" id="A0A1I4VEP8"/>
<keyword evidence="4" id="KW-1133">Transmembrane helix</keyword>
<dbReference type="InterPro" id="IPR011990">
    <property type="entry name" value="TPR-like_helical_dom_sf"/>
</dbReference>
<reference evidence="5 6" key="1">
    <citation type="submission" date="2016-10" db="EMBL/GenBank/DDBJ databases">
        <authorList>
            <person name="de Groot N.N."/>
        </authorList>
    </citation>
    <scope>NUCLEOTIDE SEQUENCE [LARGE SCALE GENOMIC DNA]</scope>
    <source>
        <strain evidence="5 6">CGMCC 1.7659</strain>
    </source>
</reference>
<dbReference type="InterPro" id="IPR052346">
    <property type="entry name" value="O-mannosyl-transferase_TMTC"/>
</dbReference>
<feature type="repeat" description="TPR" evidence="3">
    <location>
        <begin position="406"/>
        <end position="439"/>
    </location>
</feature>
<dbReference type="PANTHER" id="PTHR44227">
    <property type="match status" value="1"/>
</dbReference>
<keyword evidence="2 3" id="KW-0802">TPR repeat</keyword>
<dbReference type="Pfam" id="PF14559">
    <property type="entry name" value="TPR_19"/>
    <property type="match status" value="1"/>
</dbReference>
<protein>
    <submittedName>
        <fullName evidence="5">TolB amino-terminal domain-containing protein</fullName>
    </submittedName>
</protein>
<proteinExistence type="predicted"/>
<evidence type="ECO:0000256" key="2">
    <source>
        <dbReference type="ARBA" id="ARBA00022803"/>
    </source>
</evidence>
<dbReference type="GO" id="GO:0035269">
    <property type="term" value="P:protein O-linked glycosylation via mannose"/>
    <property type="evidence" value="ECO:0007669"/>
    <property type="project" value="TreeGrafter"/>
</dbReference>
<evidence type="ECO:0000256" key="3">
    <source>
        <dbReference type="PROSITE-ProRule" id="PRU00339"/>
    </source>
</evidence>
<dbReference type="STRING" id="578942.SAMN05216289_10218"/>
<dbReference type="Gene3D" id="3.40.50.10070">
    <property type="entry name" value="TolB, N-terminal domain"/>
    <property type="match status" value="1"/>
</dbReference>
<feature type="transmembrane region" description="Helical" evidence="4">
    <location>
        <begin position="12"/>
        <end position="30"/>
    </location>
</feature>
<organism evidence="5 6">
    <name type="scientific">Dokdonella immobilis</name>
    <dbReference type="NCBI Taxonomy" id="578942"/>
    <lineage>
        <taxon>Bacteria</taxon>
        <taxon>Pseudomonadati</taxon>
        <taxon>Pseudomonadota</taxon>
        <taxon>Gammaproteobacteria</taxon>
        <taxon>Lysobacterales</taxon>
        <taxon>Rhodanobacteraceae</taxon>
        <taxon>Dokdonella</taxon>
    </lineage>
</organism>
<evidence type="ECO:0000313" key="5">
    <source>
        <dbReference type="EMBL" id="SFM99672.1"/>
    </source>
</evidence>
<evidence type="ECO:0000256" key="4">
    <source>
        <dbReference type="SAM" id="Phobius"/>
    </source>
</evidence>
<keyword evidence="4" id="KW-0472">Membrane</keyword>
<feature type="transmembrane region" description="Helical" evidence="4">
    <location>
        <begin position="92"/>
        <end position="109"/>
    </location>
</feature>
<evidence type="ECO:0000256" key="1">
    <source>
        <dbReference type="ARBA" id="ARBA00022737"/>
    </source>
</evidence>
<dbReference type="InterPro" id="IPR019734">
    <property type="entry name" value="TPR_rpt"/>
</dbReference>
<dbReference type="SUPFAM" id="SSF48452">
    <property type="entry name" value="TPR-like"/>
    <property type="match status" value="2"/>
</dbReference>
<dbReference type="PANTHER" id="PTHR44227:SF3">
    <property type="entry name" value="PROTEIN O-MANNOSYL-TRANSFERASE TMTC4"/>
    <property type="match status" value="1"/>
</dbReference>
<dbReference type="PROSITE" id="PS50005">
    <property type="entry name" value="TPR"/>
    <property type="match status" value="1"/>
</dbReference>
<sequence length="704" mass="77994">MSFFAELRRRNVIRMAGLYLVGGWVVIQVAETLLPAFDIPAWVLRAIIIVIALGFIPALIFSWVFELTPEGLKRDTEVDRERSIAPQTGQRMNYMIAGLMAVALAYFAIDRFVVGPTRDALNVAASLKSRPPADPVVDPPVDAKSIAVLPFENLSGDKDNEYFASGMQDMILTKLAGIADLKVISRTSTEKYASHPDNLKTVAQQLGVATILEGSVQKSGNAVLINVQLIDAQSDVHLWAEAYPRTLENIFGVEGEVAQKIADALKAKLTSAESTNIASVSTRNPEAYDYYFKAEYLMGQAMESWDKATFLDADANFRKAIALDPDFALAHAKLAYCQLDRHWFSSGLSPAEMAETRQSIDRALALAPDLPDAHLALGYYEYWGFRRYDAATVEFKRTLELSPNNVEAINGLAFVARRTGHVEQAVTHLERVLTLAPRDARANTSLGETLAMLRRYTEADRWLTRSLAMAPADANAMDQLLQVRLFGLGDLAGARDAFRQPPDWRISGQRRWAGDVFFLINPRAYIHFFERRFDDALHDWDTAPATTDEERLAGRVARVAIRLVAGERDSLRSECAALEPLLGAELRRQPESLGLLHQSSWVEVCLGNKARAIATAKRAVEVLPLTKDGYFGAYQLSGLAQIAAHADAPDQAFEALHQLLAIPAGTIISVTRLRLDPVWDPLRRDPRFETLLKARAYGSETTEP</sequence>
<dbReference type="SMART" id="SM00028">
    <property type="entry name" value="TPR"/>
    <property type="match status" value="5"/>
</dbReference>
<keyword evidence="1" id="KW-0677">Repeat</keyword>
<dbReference type="OrthoDB" id="1971692at2"/>
<keyword evidence="6" id="KW-1185">Reference proteome</keyword>
<evidence type="ECO:0000313" key="6">
    <source>
        <dbReference type="Proteomes" id="UP000198575"/>
    </source>
</evidence>
<dbReference type="GO" id="GO:0000030">
    <property type="term" value="F:mannosyltransferase activity"/>
    <property type="evidence" value="ECO:0007669"/>
    <property type="project" value="TreeGrafter"/>
</dbReference>
<dbReference type="GO" id="GO:0030968">
    <property type="term" value="P:endoplasmic reticulum unfolded protein response"/>
    <property type="evidence" value="ECO:0007669"/>
    <property type="project" value="TreeGrafter"/>
</dbReference>
<keyword evidence="4" id="KW-0812">Transmembrane</keyword>
<dbReference type="Proteomes" id="UP000198575">
    <property type="component" value="Unassembled WGS sequence"/>
</dbReference>
<name>A0A1I4VEP8_9GAMM</name>
<dbReference type="EMBL" id="FOVF01000002">
    <property type="protein sequence ID" value="SFM99672.1"/>
    <property type="molecule type" value="Genomic_DNA"/>
</dbReference>
<dbReference type="Gene3D" id="1.25.40.10">
    <property type="entry name" value="Tetratricopeptide repeat domain"/>
    <property type="match status" value="2"/>
</dbReference>
<dbReference type="RefSeq" id="WP_092404182.1">
    <property type="nucleotide sequence ID" value="NZ_FOVF01000002.1"/>
</dbReference>
<accession>A0A1I4VEP8</accession>
<feature type="transmembrane region" description="Helical" evidence="4">
    <location>
        <begin position="42"/>
        <end position="65"/>
    </location>
</feature>